<dbReference type="RefSeq" id="WP_044419438.1">
    <property type="nucleotide sequence ID" value="NZ_CP041070.1"/>
</dbReference>
<dbReference type="Gene3D" id="6.10.340.10">
    <property type="match status" value="1"/>
</dbReference>
<dbReference type="AlphaFoldDB" id="A0A4Q0XXC7"/>
<keyword evidence="8 10" id="KW-1133">Transmembrane helix</keyword>
<evidence type="ECO:0000256" key="4">
    <source>
        <dbReference type="ARBA" id="ARBA00022553"/>
    </source>
</evidence>
<evidence type="ECO:0000256" key="3">
    <source>
        <dbReference type="ARBA" id="ARBA00012438"/>
    </source>
</evidence>
<sequence>MIRNISISAFINTIFILALIAISLTFAIFIKLDKQRFNISMQKKYELVAENLLKTLDTTPSKSGIKLILDQFRMSRIDDDVFILQILNEANPVLMRQSSHGMYRIFSFEDNLYTYVQRDGYNLMIQDSQNYSYNLLIISLAIALSLGTIFSLYYILKRKLKPLRDLNNEIKKFSEGNLNVKIKSCSSDEIGTIAKTFDEALTHINNQTKSKELFMRNMMHELKTPITKAMFIAETLDDEKKRETLQRAFKRMDDIIKELAMVEKLTSNNTLVYKELTSFFKIYKRTVEIALLSPDKISAKINDFKLNADTAMFSVALKNLIDNAIKFSPNKHALIKANKHRVDIISEGEKLKHDLEYYTEPFSQEEKRSDGFGLGLYIVKTIANLHGYKLIYTHNEDKNIFSILID</sequence>
<dbReference type="EMBL" id="PDKO01000009">
    <property type="protein sequence ID" value="RXJ62246.1"/>
    <property type="molecule type" value="Genomic_DNA"/>
</dbReference>
<evidence type="ECO:0000256" key="8">
    <source>
        <dbReference type="ARBA" id="ARBA00022989"/>
    </source>
</evidence>
<organism evidence="13 14">
    <name type="scientific">Halarcobacter anaerophilus</name>
    <dbReference type="NCBI Taxonomy" id="877500"/>
    <lineage>
        <taxon>Bacteria</taxon>
        <taxon>Pseudomonadati</taxon>
        <taxon>Campylobacterota</taxon>
        <taxon>Epsilonproteobacteria</taxon>
        <taxon>Campylobacterales</taxon>
        <taxon>Arcobacteraceae</taxon>
        <taxon>Halarcobacter</taxon>
    </lineage>
</organism>
<dbReference type="SUPFAM" id="SSF47384">
    <property type="entry name" value="Homodimeric domain of signal transducing histidine kinase"/>
    <property type="match status" value="1"/>
</dbReference>
<evidence type="ECO:0000256" key="7">
    <source>
        <dbReference type="ARBA" id="ARBA00022777"/>
    </source>
</evidence>
<dbReference type="PANTHER" id="PTHR45528:SF12">
    <property type="entry name" value="SENSOR HISTIDINE KINASE ARSS"/>
    <property type="match status" value="1"/>
</dbReference>
<evidence type="ECO:0000259" key="12">
    <source>
        <dbReference type="PROSITE" id="PS50885"/>
    </source>
</evidence>
<feature type="domain" description="HAMP" evidence="12">
    <location>
        <begin position="157"/>
        <end position="209"/>
    </location>
</feature>
<keyword evidence="6 10" id="KW-0812">Transmembrane</keyword>
<dbReference type="Pfam" id="PF00672">
    <property type="entry name" value="HAMP"/>
    <property type="match status" value="1"/>
</dbReference>
<feature type="transmembrane region" description="Helical" evidence="10">
    <location>
        <begin position="7"/>
        <end position="30"/>
    </location>
</feature>
<feature type="domain" description="Histidine kinase" evidence="11">
    <location>
        <begin position="217"/>
        <end position="406"/>
    </location>
</feature>
<comment type="subcellular location">
    <subcellularLocation>
        <location evidence="2">Membrane</location>
        <topology evidence="2">Multi-pass membrane protein</topology>
    </subcellularLocation>
</comment>
<keyword evidence="5" id="KW-0808">Transferase</keyword>
<dbReference type="GO" id="GO:0016020">
    <property type="term" value="C:membrane"/>
    <property type="evidence" value="ECO:0007669"/>
    <property type="project" value="UniProtKB-SubCell"/>
</dbReference>
<dbReference type="OrthoDB" id="9812241at2"/>
<dbReference type="GO" id="GO:0000155">
    <property type="term" value="F:phosphorelay sensor kinase activity"/>
    <property type="evidence" value="ECO:0007669"/>
    <property type="project" value="InterPro"/>
</dbReference>
<dbReference type="Pfam" id="PF00512">
    <property type="entry name" value="HisKA"/>
    <property type="match status" value="1"/>
</dbReference>
<dbReference type="SUPFAM" id="SSF55874">
    <property type="entry name" value="ATPase domain of HSP90 chaperone/DNA topoisomerase II/histidine kinase"/>
    <property type="match status" value="1"/>
</dbReference>
<evidence type="ECO:0000256" key="9">
    <source>
        <dbReference type="ARBA" id="ARBA00023136"/>
    </source>
</evidence>
<evidence type="ECO:0000313" key="14">
    <source>
        <dbReference type="Proteomes" id="UP000290191"/>
    </source>
</evidence>
<keyword evidence="9 10" id="KW-0472">Membrane</keyword>
<dbReference type="InterPro" id="IPR036097">
    <property type="entry name" value="HisK_dim/P_sf"/>
</dbReference>
<feature type="transmembrane region" description="Helical" evidence="10">
    <location>
        <begin position="131"/>
        <end position="156"/>
    </location>
</feature>
<evidence type="ECO:0000256" key="6">
    <source>
        <dbReference type="ARBA" id="ARBA00022692"/>
    </source>
</evidence>
<name>A0A4Q0XXC7_9BACT</name>
<dbReference type="CDD" id="cd00075">
    <property type="entry name" value="HATPase"/>
    <property type="match status" value="1"/>
</dbReference>
<evidence type="ECO:0000256" key="5">
    <source>
        <dbReference type="ARBA" id="ARBA00022679"/>
    </source>
</evidence>
<dbReference type="InterPro" id="IPR050398">
    <property type="entry name" value="HssS/ArlS-like"/>
</dbReference>
<reference evidence="13 14" key="1">
    <citation type="submission" date="2017-10" db="EMBL/GenBank/DDBJ databases">
        <title>Genomics of the genus Arcobacter.</title>
        <authorList>
            <person name="Perez-Cataluna A."/>
            <person name="Figueras M.J."/>
        </authorList>
    </citation>
    <scope>NUCLEOTIDE SEQUENCE [LARGE SCALE GENOMIC DNA]</scope>
    <source>
        <strain evidence="13 14">DSM 24636</strain>
    </source>
</reference>
<dbReference type="CDD" id="cd06225">
    <property type="entry name" value="HAMP"/>
    <property type="match status" value="1"/>
</dbReference>
<comment type="caution">
    <text evidence="13">The sequence shown here is derived from an EMBL/GenBank/DDBJ whole genome shotgun (WGS) entry which is preliminary data.</text>
</comment>
<dbReference type="Gene3D" id="3.30.565.10">
    <property type="entry name" value="Histidine kinase-like ATPase, C-terminal domain"/>
    <property type="match status" value="1"/>
</dbReference>
<dbReference type="InterPro" id="IPR003661">
    <property type="entry name" value="HisK_dim/P_dom"/>
</dbReference>
<gene>
    <name evidence="13" type="ORF">CRV06_10815</name>
</gene>
<comment type="catalytic activity">
    <reaction evidence="1">
        <text>ATP + protein L-histidine = ADP + protein N-phospho-L-histidine.</text>
        <dbReference type="EC" id="2.7.13.3"/>
    </reaction>
</comment>
<evidence type="ECO:0000256" key="1">
    <source>
        <dbReference type="ARBA" id="ARBA00000085"/>
    </source>
</evidence>
<evidence type="ECO:0000256" key="2">
    <source>
        <dbReference type="ARBA" id="ARBA00004141"/>
    </source>
</evidence>
<dbReference type="InterPro" id="IPR003660">
    <property type="entry name" value="HAMP_dom"/>
</dbReference>
<evidence type="ECO:0000313" key="13">
    <source>
        <dbReference type="EMBL" id="RXJ62246.1"/>
    </source>
</evidence>
<dbReference type="SMART" id="SM00388">
    <property type="entry name" value="HisKA"/>
    <property type="match status" value="1"/>
</dbReference>
<dbReference type="PROSITE" id="PS50109">
    <property type="entry name" value="HIS_KIN"/>
    <property type="match status" value="1"/>
</dbReference>
<dbReference type="PANTHER" id="PTHR45528">
    <property type="entry name" value="SENSOR HISTIDINE KINASE CPXA"/>
    <property type="match status" value="1"/>
</dbReference>
<dbReference type="InterPro" id="IPR036890">
    <property type="entry name" value="HATPase_C_sf"/>
</dbReference>
<accession>A0A4Q0XXC7</accession>
<evidence type="ECO:0000256" key="10">
    <source>
        <dbReference type="SAM" id="Phobius"/>
    </source>
</evidence>
<dbReference type="Gene3D" id="1.10.287.130">
    <property type="match status" value="1"/>
</dbReference>
<proteinExistence type="predicted"/>
<keyword evidence="7 13" id="KW-0418">Kinase</keyword>
<dbReference type="EC" id="2.7.13.3" evidence="3"/>
<dbReference type="SMART" id="SM00387">
    <property type="entry name" value="HATPase_c"/>
    <property type="match status" value="1"/>
</dbReference>
<dbReference type="Proteomes" id="UP000290191">
    <property type="component" value="Unassembled WGS sequence"/>
</dbReference>
<dbReference type="InterPro" id="IPR005467">
    <property type="entry name" value="His_kinase_dom"/>
</dbReference>
<dbReference type="CDD" id="cd00082">
    <property type="entry name" value="HisKA"/>
    <property type="match status" value="1"/>
</dbReference>
<keyword evidence="4" id="KW-0597">Phosphoprotein</keyword>
<dbReference type="InterPro" id="IPR003594">
    <property type="entry name" value="HATPase_dom"/>
</dbReference>
<dbReference type="PROSITE" id="PS50885">
    <property type="entry name" value="HAMP"/>
    <property type="match status" value="1"/>
</dbReference>
<dbReference type="NCBIfam" id="NF038389">
    <property type="entry name" value="ArsS_fam_HK"/>
    <property type="match status" value="1"/>
</dbReference>
<dbReference type="SUPFAM" id="SSF158472">
    <property type="entry name" value="HAMP domain-like"/>
    <property type="match status" value="1"/>
</dbReference>
<dbReference type="STRING" id="877500.GCA_000935065_03399"/>
<dbReference type="SMART" id="SM00304">
    <property type="entry name" value="HAMP"/>
    <property type="match status" value="1"/>
</dbReference>
<dbReference type="InterPro" id="IPR047994">
    <property type="entry name" value="ArsS-like"/>
</dbReference>
<dbReference type="Pfam" id="PF02518">
    <property type="entry name" value="HATPase_c"/>
    <property type="match status" value="1"/>
</dbReference>
<keyword evidence="14" id="KW-1185">Reference proteome</keyword>
<evidence type="ECO:0000259" key="11">
    <source>
        <dbReference type="PROSITE" id="PS50109"/>
    </source>
</evidence>
<protein>
    <recommendedName>
        <fullName evidence="3">histidine kinase</fullName>
        <ecNumber evidence="3">2.7.13.3</ecNumber>
    </recommendedName>
</protein>